<evidence type="ECO:0000256" key="1">
    <source>
        <dbReference type="ARBA" id="ARBA00001974"/>
    </source>
</evidence>
<dbReference type="PANTHER" id="PTHR11552">
    <property type="entry name" value="GLUCOSE-METHANOL-CHOLINE GMC OXIDOREDUCTASE"/>
    <property type="match status" value="1"/>
</dbReference>
<evidence type="ECO:0000256" key="2">
    <source>
        <dbReference type="ARBA" id="ARBA00010790"/>
    </source>
</evidence>
<evidence type="ECO:0000313" key="8">
    <source>
        <dbReference type="EMBL" id="KAG8190900.1"/>
    </source>
</evidence>
<dbReference type="PIRSF" id="PIRSF000137">
    <property type="entry name" value="Alcohol_oxidase"/>
    <property type="match status" value="1"/>
</dbReference>
<dbReference type="GO" id="GO:0050660">
    <property type="term" value="F:flavin adenine dinucleotide binding"/>
    <property type="evidence" value="ECO:0007669"/>
    <property type="project" value="InterPro"/>
</dbReference>
<dbReference type="AlphaFoldDB" id="A0AAV6V2L1"/>
<reference evidence="8 9" key="1">
    <citation type="journal article" date="2022" name="Nat. Ecol. Evol.">
        <title>A masculinizing supergene underlies an exaggerated male reproductive morph in a spider.</title>
        <authorList>
            <person name="Hendrickx F."/>
            <person name="De Corte Z."/>
            <person name="Sonet G."/>
            <person name="Van Belleghem S.M."/>
            <person name="Kostlbacher S."/>
            <person name="Vangestel C."/>
        </authorList>
    </citation>
    <scope>NUCLEOTIDE SEQUENCE [LARGE SCALE GENOMIC DNA]</scope>
    <source>
        <strain evidence="8">W744_W776</strain>
    </source>
</reference>
<dbReference type="Proteomes" id="UP000827092">
    <property type="component" value="Unassembled WGS sequence"/>
</dbReference>
<dbReference type="InterPro" id="IPR036188">
    <property type="entry name" value="FAD/NAD-bd_sf"/>
</dbReference>
<feature type="domain" description="Glucose-methanol-choline oxidoreductase N-terminal" evidence="7">
    <location>
        <begin position="124"/>
        <end position="147"/>
    </location>
</feature>
<name>A0AAV6V2L1_9ARAC</name>
<organism evidence="8 9">
    <name type="scientific">Oedothorax gibbosus</name>
    <dbReference type="NCBI Taxonomy" id="931172"/>
    <lineage>
        <taxon>Eukaryota</taxon>
        <taxon>Metazoa</taxon>
        <taxon>Ecdysozoa</taxon>
        <taxon>Arthropoda</taxon>
        <taxon>Chelicerata</taxon>
        <taxon>Arachnida</taxon>
        <taxon>Araneae</taxon>
        <taxon>Araneomorphae</taxon>
        <taxon>Entelegynae</taxon>
        <taxon>Araneoidea</taxon>
        <taxon>Linyphiidae</taxon>
        <taxon>Erigoninae</taxon>
        <taxon>Oedothorax</taxon>
    </lineage>
</organism>
<comment type="caution">
    <text evidence="8">The sequence shown here is derived from an EMBL/GenBank/DDBJ whole genome shotgun (WGS) entry which is preliminary data.</text>
</comment>
<comment type="similarity">
    <text evidence="2 6">Belongs to the GMC oxidoreductase family.</text>
</comment>
<evidence type="ECO:0000256" key="4">
    <source>
        <dbReference type="ARBA" id="ARBA00022827"/>
    </source>
</evidence>
<dbReference type="PANTHER" id="PTHR11552:SF147">
    <property type="entry name" value="CHOLINE DEHYDROGENASE, MITOCHONDRIAL"/>
    <property type="match status" value="1"/>
</dbReference>
<dbReference type="PROSITE" id="PS00623">
    <property type="entry name" value="GMC_OXRED_1"/>
    <property type="match status" value="1"/>
</dbReference>
<dbReference type="Gene3D" id="3.50.50.60">
    <property type="entry name" value="FAD/NAD(P)-binding domain"/>
    <property type="match status" value="1"/>
</dbReference>
<dbReference type="InterPro" id="IPR012132">
    <property type="entry name" value="GMC_OxRdtase"/>
</dbReference>
<gene>
    <name evidence="8" type="ORF">JTE90_010325</name>
</gene>
<protein>
    <recommendedName>
        <fullName evidence="7">Glucose-methanol-choline oxidoreductase N-terminal domain-containing protein</fullName>
    </recommendedName>
</protein>
<evidence type="ECO:0000313" key="9">
    <source>
        <dbReference type="Proteomes" id="UP000827092"/>
    </source>
</evidence>
<evidence type="ECO:0000256" key="3">
    <source>
        <dbReference type="ARBA" id="ARBA00022630"/>
    </source>
</evidence>
<keyword evidence="4 5" id="KW-0274">FAD</keyword>
<dbReference type="Gene3D" id="3.30.560.10">
    <property type="entry name" value="Glucose Oxidase, domain 3"/>
    <property type="match status" value="1"/>
</dbReference>
<accession>A0AAV6V2L1</accession>
<dbReference type="SUPFAM" id="SSF54373">
    <property type="entry name" value="FAD-linked reductases, C-terminal domain"/>
    <property type="match status" value="1"/>
</dbReference>
<dbReference type="Pfam" id="PF00732">
    <property type="entry name" value="GMC_oxred_N"/>
    <property type="match status" value="1"/>
</dbReference>
<sequence length="602" mass="66499">MDLARENSYITPYANTTILPMLLLSLMKQKNAPKTTDISSVDSEYDYIIVGAGSAGSVLASRLSEVPCVTVLLLEAGAPPPLLSDIPALFTNFVSSDISWPYKTVPQKYTAKAMVNNQVHWPSGKTLGGSSTINAMIYVRGNRKDYDNWAKQGCVGWSYSDVKPYFLKAENNQNRDYIANGYHAVGGPLRVAKQRYYSETFYPIHEAAKQLGYKYDDPNGRNQSGFYDSQTTMRRGQRCSTAKAYLVPAENRTNLNIITNAFVRKVHIENGRAQGVEFDHDGKTYTVKARREVILSAGTVNSAQLLMLSGIGPKEHLEEFDIPVILDLPVGENFQEQGGPSLFFELDPKIPNYQEKLGNNVNVEEYINKRTGVLAGVGANPLAHLPSKYTTLDYPDYQLNFVERNAPTPEFPIEMTADVIRKYFGPYQNSTLLSCFLNNLHPKSKGTVKLQSANPFDPPLIDPNYFAEPEDFLPIVEGLKTCKAIGLSEPLKRLGSKLLDGAFPGCEASYGDDDKYFKCLAESFLWTLNHQVGTAKMGVPSDPTTVVTPRLKVKGIDGLRVVDASIMPIIPSGNTNVPVIMIAEKASDMIKETIDCPTQLAV</sequence>
<evidence type="ECO:0000256" key="6">
    <source>
        <dbReference type="RuleBase" id="RU003968"/>
    </source>
</evidence>
<proteinExistence type="inferred from homology"/>
<dbReference type="InterPro" id="IPR000172">
    <property type="entry name" value="GMC_OxRdtase_N"/>
</dbReference>
<dbReference type="GO" id="GO:0016614">
    <property type="term" value="F:oxidoreductase activity, acting on CH-OH group of donors"/>
    <property type="evidence" value="ECO:0007669"/>
    <property type="project" value="InterPro"/>
</dbReference>
<evidence type="ECO:0000256" key="5">
    <source>
        <dbReference type="PIRSR" id="PIRSR000137-2"/>
    </source>
</evidence>
<dbReference type="SUPFAM" id="SSF51905">
    <property type="entry name" value="FAD/NAD(P)-binding domain"/>
    <property type="match status" value="1"/>
</dbReference>
<dbReference type="InterPro" id="IPR007867">
    <property type="entry name" value="GMC_OxRtase_C"/>
</dbReference>
<dbReference type="Pfam" id="PF05199">
    <property type="entry name" value="GMC_oxred_C"/>
    <property type="match status" value="1"/>
</dbReference>
<comment type="cofactor">
    <cofactor evidence="1 5">
        <name>FAD</name>
        <dbReference type="ChEBI" id="CHEBI:57692"/>
    </cofactor>
</comment>
<keyword evidence="9" id="KW-1185">Reference proteome</keyword>
<evidence type="ECO:0000259" key="7">
    <source>
        <dbReference type="PROSITE" id="PS00623"/>
    </source>
</evidence>
<keyword evidence="3 6" id="KW-0285">Flavoprotein</keyword>
<feature type="binding site" evidence="5">
    <location>
        <position position="263"/>
    </location>
    <ligand>
        <name>FAD</name>
        <dbReference type="ChEBI" id="CHEBI:57692"/>
    </ligand>
</feature>
<dbReference type="EMBL" id="JAFNEN010000172">
    <property type="protein sequence ID" value="KAG8190900.1"/>
    <property type="molecule type" value="Genomic_DNA"/>
</dbReference>